<feature type="domain" description="PH" evidence="2">
    <location>
        <begin position="686"/>
        <end position="825"/>
    </location>
</feature>
<feature type="compositionally biased region" description="Low complexity" evidence="1">
    <location>
        <begin position="309"/>
        <end position="318"/>
    </location>
</feature>
<dbReference type="InterPro" id="IPR035999">
    <property type="entry name" value="Sec7_dom_sf"/>
</dbReference>
<dbReference type="Proteomes" id="UP000236544">
    <property type="component" value="Unassembled WGS sequence"/>
</dbReference>
<dbReference type="Pfam" id="PF01369">
    <property type="entry name" value="Sec7"/>
    <property type="match status" value="1"/>
</dbReference>
<proteinExistence type="predicted"/>
<dbReference type="PANTHER" id="PTHR10663">
    <property type="entry name" value="GUANYL-NUCLEOTIDE EXCHANGE FACTOR"/>
    <property type="match status" value="1"/>
</dbReference>
<dbReference type="AlphaFoldDB" id="A0A0P1KY16"/>
<dbReference type="Gene3D" id="1.10.1000.11">
    <property type="entry name" value="Arf Nucleotide-binding Site Opener,domain 2"/>
    <property type="match status" value="1"/>
</dbReference>
<dbReference type="PROSITE" id="PS50190">
    <property type="entry name" value="SEC7"/>
    <property type="match status" value="1"/>
</dbReference>
<dbReference type="SMART" id="SM00222">
    <property type="entry name" value="Sec7"/>
    <property type="match status" value="1"/>
</dbReference>
<feature type="compositionally biased region" description="Polar residues" evidence="1">
    <location>
        <begin position="228"/>
        <end position="241"/>
    </location>
</feature>
<feature type="region of interest" description="Disordered" evidence="1">
    <location>
        <begin position="216"/>
        <end position="318"/>
    </location>
</feature>
<feature type="compositionally biased region" description="Basic and acidic residues" evidence="1">
    <location>
        <begin position="170"/>
        <end position="184"/>
    </location>
</feature>
<dbReference type="SMART" id="SM00233">
    <property type="entry name" value="PH"/>
    <property type="match status" value="1"/>
</dbReference>
<feature type="region of interest" description="Disordered" evidence="1">
    <location>
        <begin position="107"/>
        <end position="154"/>
    </location>
</feature>
<evidence type="ECO:0000313" key="5">
    <source>
        <dbReference type="Proteomes" id="UP000236544"/>
    </source>
</evidence>
<evidence type="ECO:0000313" key="4">
    <source>
        <dbReference type="EMBL" id="CUS22020.1"/>
    </source>
</evidence>
<keyword evidence="5" id="KW-1185">Reference proteome</keyword>
<evidence type="ECO:0000256" key="1">
    <source>
        <dbReference type="SAM" id="MobiDB-lite"/>
    </source>
</evidence>
<dbReference type="OrthoDB" id="430364at2759"/>
<dbReference type="InterPro" id="IPR001849">
    <property type="entry name" value="PH_domain"/>
</dbReference>
<dbReference type="SUPFAM" id="SSF50729">
    <property type="entry name" value="PH domain-like"/>
    <property type="match status" value="1"/>
</dbReference>
<protein>
    <submittedName>
        <fullName evidence="4">LAQU0S04e06326g1_1</fullName>
    </submittedName>
</protein>
<feature type="compositionally biased region" description="Polar residues" evidence="1">
    <location>
        <begin position="31"/>
        <end position="43"/>
    </location>
</feature>
<dbReference type="PROSITE" id="PS50003">
    <property type="entry name" value="PH_DOMAIN"/>
    <property type="match status" value="1"/>
</dbReference>
<gene>
    <name evidence="4" type="ORF">LAQU0_S04e06326g</name>
</gene>
<dbReference type="InterPro" id="IPR000904">
    <property type="entry name" value="Sec7_dom"/>
</dbReference>
<dbReference type="SUPFAM" id="SSF48425">
    <property type="entry name" value="Sec7 domain"/>
    <property type="match status" value="1"/>
</dbReference>
<evidence type="ECO:0000259" key="2">
    <source>
        <dbReference type="PROSITE" id="PS50003"/>
    </source>
</evidence>
<feature type="compositionally biased region" description="Polar residues" evidence="1">
    <location>
        <begin position="185"/>
        <end position="200"/>
    </location>
</feature>
<dbReference type="InterPro" id="IPR023394">
    <property type="entry name" value="Sec7_C_sf"/>
</dbReference>
<accession>A0A0P1KY16</accession>
<name>A0A0P1KY16_9SACH</name>
<feature type="region of interest" description="Disordered" evidence="1">
    <location>
        <begin position="16"/>
        <end position="86"/>
    </location>
</feature>
<feature type="domain" description="SEC7" evidence="3">
    <location>
        <begin position="334"/>
        <end position="516"/>
    </location>
</feature>
<dbReference type="EMBL" id="LN890563">
    <property type="protein sequence ID" value="CUS22020.1"/>
    <property type="molecule type" value="Genomic_DNA"/>
</dbReference>
<dbReference type="GO" id="GO:0005085">
    <property type="term" value="F:guanyl-nucleotide exchange factor activity"/>
    <property type="evidence" value="ECO:0007669"/>
    <property type="project" value="InterPro"/>
</dbReference>
<organism evidence="4 5">
    <name type="scientific">Lachancea quebecensis</name>
    <dbReference type="NCBI Taxonomy" id="1654605"/>
    <lineage>
        <taxon>Eukaryota</taxon>
        <taxon>Fungi</taxon>
        <taxon>Dikarya</taxon>
        <taxon>Ascomycota</taxon>
        <taxon>Saccharomycotina</taxon>
        <taxon>Saccharomycetes</taxon>
        <taxon>Saccharomycetales</taxon>
        <taxon>Saccharomycetaceae</taxon>
        <taxon>Lachancea</taxon>
    </lineage>
</organism>
<feature type="compositionally biased region" description="Basic and acidic residues" evidence="1">
    <location>
        <begin position="49"/>
        <end position="58"/>
    </location>
</feature>
<dbReference type="PANTHER" id="PTHR10663:SF405">
    <property type="entry name" value="ARF GUANINE NUCLEOTIDE EXCHANGE FACTOR SYT1"/>
    <property type="match status" value="1"/>
</dbReference>
<feature type="region of interest" description="Disordered" evidence="1">
    <location>
        <begin position="167"/>
        <end position="201"/>
    </location>
</feature>
<dbReference type="Gene3D" id="2.30.29.30">
    <property type="entry name" value="Pleckstrin-homology domain (PH domain)/Phosphotyrosine-binding domain (PTB)"/>
    <property type="match status" value="1"/>
</dbReference>
<dbReference type="InterPro" id="IPR011993">
    <property type="entry name" value="PH-like_dom_sf"/>
</dbReference>
<reference evidence="5" key="1">
    <citation type="submission" date="2015-10" db="EMBL/GenBank/DDBJ databases">
        <authorList>
            <person name="Devillers H."/>
        </authorList>
    </citation>
    <scope>NUCLEOTIDE SEQUENCE [LARGE SCALE GENOMIC DNA]</scope>
</reference>
<dbReference type="GO" id="GO:0032012">
    <property type="term" value="P:regulation of ARF protein signal transduction"/>
    <property type="evidence" value="ECO:0007669"/>
    <property type="project" value="InterPro"/>
</dbReference>
<evidence type="ECO:0000259" key="3">
    <source>
        <dbReference type="PROSITE" id="PS50190"/>
    </source>
</evidence>
<sequence length="972" mass="108386">MNHALAEIFKSRLFHADHKRRTKDSAESKTAPISISEPQQQPDGSRILKRIEEEERPTAESGVSDDESEESGHSIKGPGSSKLRSLRKRITSFPDLRFRSASSLSSTSDASLVGLSDKQQIPGSAKSPSRKWMNGRNSDRRVSSSPHLNLSKKPPIINITNETSVSFEEEPIRVPRKSTSEKRLSSNSITRISTASSGGSSIFARQPRRVLIRSNSDNCQPKKMSPLTPFSNASPSVTASDETPIPGIMRRRSRTVGASDYGKSNASIHRELSNGRVGSDSNLRERTVTEGSMCASVTLRPTHLRQHSSSRLSTTTSRRSSSLVNAISNFVSLRSPSVSSKNSLQKAVIDLEDLPKPPTPNKDDTPETYLRSLGSFGKYLAVILASDDSGFKIECLDKFLDNEFDFHLEPLDISLRKLLMFLELPKESQQIERVLTTFSKSYFKQNNKSCIWDTDEDVNSIVFSLLMLHTDAFNVNNKTKMTKQEFVKLMRADTESGSSFTPKEILEYLYDNVTAKEFSKCDYLVNGSEDEIEESYMHNFEAEYSPKEIIQNRMLISCAGTPMSPAGLSSSGYSLSPYKASSPYSNSPSLSGTSSKHENLDIYYHIASNTLPSVTLGAQLKCPPLGEELQSEDEFSSTQYAKYLSVIKETKGGYLRLRKAHLESLLEVPLDVISPSSECSDYQYLKIVQMGNLEELVTNRKFSLVGSVNRQVWKRQFGILTTSCLFLCNSMDWVEPQLVVDGTTNISNYIIDCPPQLQINHKFGCNGLFATSVSHVPTVEGNAAGGVTMGHSEMYVYSGSRKFVFSCPNDSDRRKWIDSINVAAAFDGCFIEVSAIPDTVVTMQKTTIAEKIQKLQGNTLQRDERLRKLQSLITFVQQSIPLNSKIRTGLAEYLSQLEKRLDWQLYEIRRNDVYSKILEVLGTLPEDSSQCDTSADQSFTFSEGLERCQTNCSTDHLSDDSINLSGIMEEFR</sequence>